<sequence>MMLPGCSSGELGHENFSIPSSFRCKLQTSLPFRVSLLLPRDSIHNGNNKARVFQGFNIREKKSRTLNVSFLSSVPPHSETKDNFSKPLAQIVRKQNQNPKVLEQKTTVVPPRRTFNNKINGKKKRYGGSLPSVLHSLENEDDIDKALSLWVGKLSPKEQTVILKEQSNWERLLGVFRWMKSQNDYIPNVIHYNVVLRVLGRAKKWDELRLCWIEMARDGVFPTNNTYGMLIDVYAKAGLLNEALLWLKHMRQRSVFPDEVTMTTVVRVLKEAGKFDRADKIYKDWCVGRVELDDLDLESGDDSKSGLGPMSPKHFLLTELFKAGGRISPSKIVSPMDMENTVQKPRLAATYNGLIDMYGKAGRLKDASYAFSEMLKSGVAPDTFTFNTMIFTCGTHGQLLEAETLLAKMEERGICPDTKTYNIFLSLYANTGNIDAALAWYRKIREVGLFPDTVSHRAILKILCEKNRITEVEAVMEEMEKFGIRIDQQSIPVVMKMYIGERLLDKAKILLEMCQWAGGMSSRTYAAIIDAYADIGLSTEAEAIFFRKRNLVTDKKDVVEYNVMIKAYGKSKLYDKAFSLFQSMRSNGAWPDECTYNSLIQMLSGADQVAPARDLLVEMQEVGFKPRCETFSAVIGSNIRLGRASDAVDIYREMTKARVEPNEVVFGSLINGFAEDGKVEEALHYFHIMEKLGISPNQIVLTSLIKAYGKLGSMEGAKEIYGKMKDLEGGPDIVASNSMISLYAELGMVSEAKLIFDKLRENGRADGVSFATMMYLYKNMGMLDEAIDVAQEMQESGLLRDCASFNSVMASYATNGQLRECGELLNQMITRKILPNFGTFKVMLTVLKKADLPVEAVTQLDSSYREGKPYARQAIITSVFSVLGMHDYALQACEVLTKAEVGLDSHAYNVAIYAYGTCGEVVKALNLFMKMQDEGLEPDLVTYINLLCCYGKAGMVEGVKRIHSQLKYGEIEPNESLFEAVIDAYRNVKRNDLAELVRQEMKFAFESPGQSDFESDEYSEDEDRLSESENWSEDE</sequence>
<dbReference type="InterPro" id="IPR050872">
    <property type="entry name" value="PPR_P_subfamily"/>
</dbReference>
<dbReference type="InterPro" id="IPR011990">
    <property type="entry name" value="TPR-like_helical_dom_sf"/>
</dbReference>
<dbReference type="PANTHER" id="PTHR46128">
    <property type="entry name" value="MITOCHONDRIAL GROUP I INTRON SPLICING FACTOR CCM1"/>
    <property type="match status" value="1"/>
</dbReference>
<evidence type="ECO:0000313" key="6">
    <source>
        <dbReference type="Proteomes" id="UP001202328"/>
    </source>
</evidence>
<comment type="similarity">
    <text evidence="1">Belongs to the PPR family. P subfamily.</text>
</comment>
<feature type="repeat" description="PPR" evidence="3">
    <location>
        <begin position="347"/>
        <end position="381"/>
    </location>
</feature>
<feature type="repeat" description="PPR" evidence="3">
    <location>
        <begin position="452"/>
        <end position="486"/>
    </location>
</feature>
<dbReference type="NCBIfam" id="TIGR00756">
    <property type="entry name" value="PPR"/>
    <property type="match status" value="12"/>
</dbReference>
<dbReference type="Proteomes" id="UP001202328">
    <property type="component" value="Unassembled WGS sequence"/>
</dbReference>
<dbReference type="Pfam" id="PF01535">
    <property type="entry name" value="PPR"/>
    <property type="match status" value="4"/>
</dbReference>
<gene>
    <name evidence="5" type="ORF">MKW98_024037</name>
</gene>
<feature type="repeat" description="PPR" evidence="3">
    <location>
        <begin position="223"/>
        <end position="257"/>
    </location>
</feature>
<keyword evidence="2" id="KW-0677">Repeat</keyword>
<comment type="caution">
    <text evidence="5">The sequence shown here is derived from an EMBL/GenBank/DDBJ whole genome shotgun (WGS) entry which is preliminary data.</text>
</comment>
<name>A0AAD4SZG6_9MAGN</name>
<feature type="repeat" description="PPR" evidence="3">
    <location>
        <begin position="627"/>
        <end position="661"/>
    </location>
</feature>
<dbReference type="EMBL" id="JAJJMB010007708">
    <property type="protein sequence ID" value="KAI3928436.1"/>
    <property type="molecule type" value="Genomic_DNA"/>
</dbReference>
<dbReference type="PROSITE" id="PS51375">
    <property type="entry name" value="PPR"/>
    <property type="match status" value="16"/>
</dbReference>
<evidence type="ECO:0000256" key="4">
    <source>
        <dbReference type="SAM" id="MobiDB-lite"/>
    </source>
</evidence>
<feature type="compositionally biased region" description="Acidic residues" evidence="4">
    <location>
        <begin position="1013"/>
        <end position="1035"/>
    </location>
</feature>
<feature type="repeat" description="PPR" evidence="3">
    <location>
        <begin position="592"/>
        <end position="626"/>
    </location>
</feature>
<evidence type="ECO:0000256" key="1">
    <source>
        <dbReference type="ARBA" id="ARBA00007626"/>
    </source>
</evidence>
<proteinExistence type="inferred from homology"/>
<evidence type="ECO:0000256" key="3">
    <source>
        <dbReference type="PROSITE-ProRule" id="PRU00708"/>
    </source>
</evidence>
<feature type="repeat" description="PPR" evidence="3">
    <location>
        <begin position="188"/>
        <end position="222"/>
    </location>
</feature>
<dbReference type="AlphaFoldDB" id="A0AAD4SZG6"/>
<reference evidence="5" key="1">
    <citation type="submission" date="2022-04" db="EMBL/GenBank/DDBJ databases">
        <title>A functionally conserved STORR gene fusion in Papaver species that diverged 16.8 million years ago.</title>
        <authorList>
            <person name="Catania T."/>
        </authorList>
    </citation>
    <scope>NUCLEOTIDE SEQUENCE</scope>
    <source>
        <strain evidence="5">S-188037</strain>
    </source>
</reference>
<accession>A0AAD4SZG6</accession>
<dbReference type="SUPFAM" id="SSF81901">
    <property type="entry name" value="HCP-like"/>
    <property type="match status" value="2"/>
</dbReference>
<evidence type="ECO:0000313" key="5">
    <source>
        <dbReference type="EMBL" id="KAI3928436.1"/>
    </source>
</evidence>
<feature type="repeat" description="PPR" evidence="3">
    <location>
        <begin position="662"/>
        <end position="696"/>
    </location>
</feature>
<feature type="region of interest" description="Disordered" evidence="4">
    <location>
        <begin position="1007"/>
        <end position="1035"/>
    </location>
</feature>
<feature type="repeat" description="PPR" evidence="3">
    <location>
        <begin position="904"/>
        <end position="938"/>
    </location>
</feature>
<feature type="repeat" description="PPR" evidence="3">
    <location>
        <begin position="732"/>
        <end position="762"/>
    </location>
</feature>
<evidence type="ECO:0008006" key="7">
    <source>
        <dbReference type="Google" id="ProtNLM"/>
    </source>
</evidence>
<dbReference type="Pfam" id="PF13041">
    <property type="entry name" value="PPR_2"/>
    <property type="match status" value="6"/>
</dbReference>
<feature type="repeat" description="PPR" evidence="3">
    <location>
        <begin position="417"/>
        <end position="451"/>
    </location>
</feature>
<keyword evidence="6" id="KW-1185">Reference proteome</keyword>
<evidence type="ECO:0000256" key="2">
    <source>
        <dbReference type="ARBA" id="ARBA00022737"/>
    </source>
</evidence>
<feature type="repeat" description="PPR" evidence="3">
    <location>
        <begin position="801"/>
        <end position="835"/>
    </location>
</feature>
<feature type="repeat" description="PPR" evidence="3">
    <location>
        <begin position="382"/>
        <end position="416"/>
    </location>
</feature>
<feature type="repeat" description="PPR" evidence="3">
    <location>
        <begin position="557"/>
        <end position="591"/>
    </location>
</feature>
<feature type="repeat" description="PPR" evidence="3">
    <location>
        <begin position="766"/>
        <end position="800"/>
    </location>
</feature>
<feature type="repeat" description="PPR" evidence="3">
    <location>
        <begin position="697"/>
        <end position="731"/>
    </location>
</feature>
<dbReference type="Gene3D" id="1.25.40.10">
    <property type="entry name" value="Tetratricopeptide repeat domain"/>
    <property type="match status" value="6"/>
</dbReference>
<dbReference type="PANTHER" id="PTHR46128:SF329">
    <property type="entry name" value="MITOCHONDRIAL GROUP I INTRON SPLICING FACTOR DMR1"/>
    <property type="match status" value="1"/>
</dbReference>
<protein>
    <recommendedName>
        <fullName evidence="7">Pentatricopeptide repeat-containing protein</fullName>
    </recommendedName>
</protein>
<feature type="repeat" description="PPR" evidence="3">
    <location>
        <begin position="939"/>
        <end position="973"/>
    </location>
</feature>
<dbReference type="InterPro" id="IPR002885">
    <property type="entry name" value="PPR_rpt"/>
</dbReference>
<organism evidence="5 6">
    <name type="scientific">Papaver atlanticum</name>
    <dbReference type="NCBI Taxonomy" id="357466"/>
    <lineage>
        <taxon>Eukaryota</taxon>
        <taxon>Viridiplantae</taxon>
        <taxon>Streptophyta</taxon>
        <taxon>Embryophyta</taxon>
        <taxon>Tracheophyta</taxon>
        <taxon>Spermatophyta</taxon>
        <taxon>Magnoliopsida</taxon>
        <taxon>Ranunculales</taxon>
        <taxon>Papaveraceae</taxon>
        <taxon>Papaveroideae</taxon>
        <taxon>Papaver</taxon>
    </lineage>
</organism>